<evidence type="ECO:0000313" key="3">
    <source>
        <dbReference type="Proteomes" id="UP001165063"/>
    </source>
</evidence>
<dbReference type="EMBL" id="BSXU01001853">
    <property type="protein sequence ID" value="GMG31703.1"/>
    <property type="molecule type" value="Genomic_DNA"/>
</dbReference>
<feature type="region of interest" description="Disordered" evidence="1">
    <location>
        <begin position="80"/>
        <end position="101"/>
    </location>
</feature>
<proteinExistence type="predicted"/>
<gene>
    <name evidence="2" type="ORF">Amon01_000402600</name>
</gene>
<evidence type="ECO:0000256" key="1">
    <source>
        <dbReference type="SAM" id="MobiDB-lite"/>
    </source>
</evidence>
<reference evidence="2" key="1">
    <citation type="submission" date="2023-04" db="EMBL/GenBank/DDBJ databases">
        <title>Ambrosiozyma monospora NBRC 1965.</title>
        <authorList>
            <person name="Ichikawa N."/>
            <person name="Sato H."/>
            <person name="Tonouchi N."/>
        </authorList>
    </citation>
    <scope>NUCLEOTIDE SEQUENCE</scope>
    <source>
        <strain evidence="2">NBRC 1965</strain>
    </source>
</reference>
<sequence length="111" mass="12573">MEIKTSADSRAASGRGKQLPEKVDLISPCKLQTVRRDRPFASFKYIKQLIRHSPDFSLNDTTFTQTSITTKKNTLFPQMSDKKFMPKKPVQLDPPKDDPITMAELAKCDGK</sequence>
<name>A0A9W7DGB9_AMBMO</name>
<organism evidence="2 3">
    <name type="scientific">Ambrosiozyma monospora</name>
    <name type="common">Yeast</name>
    <name type="synonym">Endomycopsis monosporus</name>
    <dbReference type="NCBI Taxonomy" id="43982"/>
    <lineage>
        <taxon>Eukaryota</taxon>
        <taxon>Fungi</taxon>
        <taxon>Dikarya</taxon>
        <taxon>Ascomycota</taxon>
        <taxon>Saccharomycotina</taxon>
        <taxon>Pichiomycetes</taxon>
        <taxon>Pichiales</taxon>
        <taxon>Pichiaceae</taxon>
        <taxon>Ambrosiozyma</taxon>
    </lineage>
</organism>
<comment type="caution">
    <text evidence="2">The sequence shown here is derived from an EMBL/GenBank/DDBJ whole genome shotgun (WGS) entry which is preliminary data.</text>
</comment>
<dbReference type="Proteomes" id="UP001165063">
    <property type="component" value="Unassembled WGS sequence"/>
</dbReference>
<evidence type="ECO:0000313" key="2">
    <source>
        <dbReference type="EMBL" id="GMG31703.1"/>
    </source>
</evidence>
<accession>A0A9W7DGB9</accession>
<dbReference type="OrthoDB" id="899at2759"/>
<dbReference type="AlphaFoldDB" id="A0A9W7DGB9"/>
<feature type="region of interest" description="Disordered" evidence="1">
    <location>
        <begin position="1"/>
        <end position="21"/>
    </location>
</feature>
<protein>
    <submittedName>
        <fullName evidence="2">Unnamed protein product</fullName>
    </submittedName>
</protein>
<keyword evidence="3" id="KW-1185">Reference proteome</keyword>